<proteinExistence type="predicted"/>
<feature type="compositionally biased region" description="Low complexity" evidence="1">
    <location>
        <begin position="19"/>
        <end position="34"/>
    </location>
</feature>
<evidence type="ECO:0000256" key="1">
    <source>
        <dbReference type="SAM" id="MobiDB-lite"/>
    </source>
</evidence>
<accession>A0A1E1W0A9</accession>
<feature type="compositionally biased region" description="Basic and acidic residues" evidence="1">
    <location>
        <begin position="39"/>
        <end position="59"/>
    </location>
</feature>
<feature type="compositionally biased region" description="Basic and acidic residues" evidence="1">
    <location>
        <begin position="69"/>
        <end position="81"/>
    </location>
</feature>
<reference evidence="2" key="1">
    <citation type="submission" date="2015-09" db="EMBL/GenBank/DDBJ databases">
        <title>De novo assembly of Pectinophora gossypiella (Pink Bollworm) gut transcriptome.</title>
        <authorList>
            <person name="Tassone E.E."/>
        </authorList>
    </citation>
    <scope>NUCLEOTIDE SEQUENCE</scope>
</reference>
<gene>
    <name evidence="2" type="ORF">g.5081</name>
</gene>
<feature type="non-terminal residue" evidence="2">
    <location>
        <position position="157"/>
    </location>
</feature>
<sequence>HSTSKKTKKQKSEEKETIEAVNVNTENNVENNNNMKTEVIIESKDIDTANGDVKNEGVHNKKKMKKNKNKEDHNKNSDKPKLSKTSSVCSSLSDMSKTSCKSDKKCRVIIDTAYLDRQLNELHRMMEKFDKGARDKSLAQKMHGLKALGQLLAVAAE</sequence>
<dbReference type="EMBL" id="GDQN01010651">
    <property type="protein sequence ID" value="JAT80403.1"/>
    <property type="molecule type" value="Transcribed_RNA"/>
</dbReference>
<evidence type="ECO:0000313" key="2">
    <source>
        <dbReference type="EMBL" id="JAT80403.1"/>
    </source>
</evidence>
<feature type="region of interest" description="Disordered" evidence="1">
    <location>
        <begin position="1"/>
        <end position="98"/>
    </location>
</feature>
<dbReference type="OrthoDB" id="71500at2759"/>
<dbReference type="AlphaFoldDB" id="A0A1E1W0A9"/>
<feature type="compositionally biased region" description="Low complexity" evidence="1">
    <location>
        <begin position="83"/>
        <end position="93"/>
    </location>
</feature>
<organism evidence="2">
    <name type="scientific">Pectinophora gossypiella</name>
    <name type="common">Cotton pink bollworm</name>
    <name type="synonym">Depressaria gossypiella</name>
    <dbReference type="NCBI Taxonomy" id="13191"/>
    <lineage>
        <taxon>Eukaryota</taxon>
        <taxon>Metazoa</taxon>
        <taxon>Ecdysozoa</taxon>
        <taxon>Arthropoda</taxon>
        <taxon>Hexapoda</taxon>
        <taxon>Insecta</taxon>
        <taxon>Pterygota</taxon>
        <taxon>Neoptera</taxon>
        <taxon>Endopterygota</taxon>
        <taxon>Lepidoptera</taxon>
        <taxon>Glossata</taxon>
        <taxon>Ditrysia</taxon>
        <taxon>Gelechioidea</taxon>
        <taxon>Gelechiidae</taxon>
        <taxon>Apatetrinae</taxon>
        <taxon>Pectinophora</taxon>
    </lineage>
</organism>
<feature type="non-terminal residue" evidence="2">
    <location>
        <position position="1"/>
    </location>
</feature>
<protein>
    <submittedName>
        <fullName evidence="2">Uncharacterized protein</fullName>
    </submittedName>
</protein>
<name>A0A1E1W0A9_PECGO</name>